<dbReference type="InterPro" id="IPR013320">
    <property type="entry name" value="ConA-like_dom_sf"/>
</dbReference>
<evidence type="ECO:0000313" key="7">
    <source>
        <dbReference type="EMBL" id="SHI34066.1"/>
    </source>
</evidence>
<dbReference type="eggNOG" id="COG3507">
    <property type="taxonomic scope" value="Bacteria"/>
</dbReference>
<reference evidence="8" key="1">
    <citation type="submission" date="2016-11" db="EMBL/GenBank/DDBJ databases">
        <authorList>
            <person name="Varghese N."/>
            <person name="Submissions S."/>
        </authorList>
    </citation>
    <scope>NUCLEOTIDE SEQUENCE [LARGE SCALE GENOMIC DNA]</scope>
    <source>
        <strain evidence="8">DSM 26884</strain>
    </source>
</reference>
<dbReference type="InterPro" id="IPR006710">
    <property type="entry name" value="Glyco_hydro_43"/>
</dbReference>
<dbReference type="GO" id="GO:0004553">
    <property type="term" value="F:hydrolase activity, hydrolyzing O-glycosyl compounds"/>
    <property type="evidence" value="ECO:0007669"/>
    <property type="project" value="InterPro"/>
</dbReference>
<sequence>MKHLLALIFCVYFSGYLMGQQQTEWGNWKNWGDQEDGTYLNPIIPSDYSDIDCIRVGEDYYAISSTFQFSPGMTLLHSKDLVNWEICSNIIDDLTQISESLNWTRMDRYGRGVWAGTLRHHNGRFYLFFGTPDEGYFMTSAAHPEGPWEPLTPLLAEAGWDDCTAMWDDNGKAYFVGTHFADGYKTYLFKMAEDGKSIDRKSAVLINSGSGREASKLIKVNGWYYLIFSEHKPGVGRYVMAKRSRKLTGPYKEERQLALPGCEAMEPNQGGIILGKDNNWYFLTHHGTGDWSGRIVSLLPVAWVDGWPILGEVLPQNIGAMKWSGKMPFKYTEKLSIKRSDDFDDERLAPQWQWNYQPRKEYFSLTERPGWLRLKAYRPLETDKLLKAGNILTQRTFRKQDNEVVIKMDISNMKDGQKNGLCHFSSQHSAIGIVKEEGTCYLEYRKNDDITRGIPIRSQYVWLRTQWGLDGKSHYYYSLDGDNFLPFGEPYQLVWGNYRGDRVGIYCFNDKGEAGFVDVDYFHYRL</sequence>
<dbReference type="Gene3D" id="2.60.120.200">
    <property type="match status" value="1"/>
</dbReference>
<keyword evidence="8" id="KW-1185">Reference proteome</keyword>
<dbReference type="InterPro" id="IPR041542">
    <property type="entry name" value="GH43_C2"/>
</dbReference>
<evidence type="ECO:0000313" key="8">
    <source>
        <dbReference type="Proteomes" id="UP000184192"/>
    </source>
</evidence>
<dbReference type="GeneID" id="92710425"/>
<protein>
    <submittedName>
        <fullName evidence="7">Beta-xylosidase</fullName>
    </submittedName>
</protein>
<dbReference type="Proteomes" id="UP000184192">
    <property type="component" value="Unassembled WGS sequence"/>
</dbReference>
<evidence type="ECO:0000259" key="6">
    <source>
        <dbReference type="Pfam" id="PF17851"/>
    </source>
</evidence>
<dbReference type="InterPro" id="IPR023296">
    <property type="entry name" value="Glyco_hydro_beta-prop_sf"/>
</dbReference>
<dbReference type="RefSeq" id="WP_025830525.1">
    <property type="nucleotide sequence ID" value="NZ_FQZN01000001.1"/>
</dbReference>
<name>A0A1M6AC53_9BACE</name>
<feature type="domain" description="Beta-xylosidase C-terminal Concanavalin A-like" evidence="6">
    <location>
        <begin position="340"/>
        <end position="525"/>
    </location>
</feature>
<gene>
    <name evidence="7" type="ORF">SAMN05444350_101174</name>
</gene>
<dbReference type="GO" id="GO:0005975">
    <property type="term" value="P:carbohydrate metabolic process"/>
    <property type="evidence" value="ECO:0007669"/>
    <property type="project" value="InterPro"/>
</dbReference>
<dbReference type="SUPFAM" id="SSF75005">
    <property type="entry name" value="Arabinanase/levansucrase/invertase"/>
    <property type="match status" value="1"/>
</dbReference>
<dbReference type="CDD" id="cd09001">
    <property type="entry name" value="GH43_FsAxh1-like"/>
    <property type="match status" value="1"/>
</dbReference>
<accession>A0A1M6AC53</accession>
<evidence type="ECO:0000256" key="3">
    <source>
        <dbReference type="ARBA" id="ARBA00023295"/>
    </source>
</evidence>
<keyword evidence="3 5" id="KW-0326">Glycosidase</keyword>
<comment type="similarity">
    <text evidence="1 5">Belongs to the glycosyl hydrolase 43 family.</text>
</comment>
<evidence type="ECO:0000256" key="5">
    <source>
        <dbReference type="RuleBase" id="RU361187"/>
    </source>
</evidence>
<dbReference type="PANTHER" id="PTHR42812">
    <property type="entry name" value="BETA-XYLOSIDASE"/>
    <property type="match status" value="1"/>
</dbReference>
<feature type="site" description="Important for catalytic activity, responsible for pKa modulation of the active site Glu and correct orientation of both the proton donor and substrate" evidence="4">
    <location>
        <position position="162"/>
    </location>
</feature>
<dbReference type="Gene3D" id="2.115.10.20">
    <property type="entry name" value="Glycosyl hydrolase domain, family 43"/>
    <property type="match status" value="1"/>
</dbReference>
<evidence type="ECO:0000256" key="2">
    <source>
        <dbReference type="ARBA" id="ARBA00022801"/>
    </source>
</evidence>
<dbReference type="Pfam" id="PF17851">
    <property type="entry name" value="GH43_C2"/>
    <property type="match status" value="1"/>
</dbReference>
<evidence type="ECO:0000256" key="4">
    <source>
        <dbReference type="PIRSR" id="PIRSR606710-2"/>
    </source>
</evidence>
<keyword evidence="2 5" id="KW-0378">Hydrolase</keyword>
<dbReference type="EMBL" id="FQZN01000001">
    <property type="protein sequence ID" value="SHI34066.1"/>
    <property type="molecule type" value="Genomic_DNA"/>
</dbReference>
<dbReference type="SUPFAM" id="SSF49899">
    <property type="entry name" value="Concanavalin A-like lectins/glucanases"/>
    <property type="match status" value="1"/>
</dbReference>
<evidence type="ECO:0000256" key="1">
    <source>
        <dbReference type="ARBA" id="ARBA00009865"/>
    </source>
</evidence>
<organism evidence="7 8">
    <name type="scientific">Bacteroides stercorirosoris</name>
    <dbReference type="NCBI Taxonomy" id="871324"/>
    <lineage>
        <taxon>Bacteria</taxon>
        <taxon>Pseudomonadati</taxon>
        <taxon>Bacteroidota</taxon>
        <taxon>Bacteroidia</taxon>
        <taxon>Bacteroidales</taxon>
        <taxon>Bacteroidaceae</taxon>
        <taxon>Bacteroides</taxon>
    </lineage>
</organism>
<proteinExistence type="inferred from homology"/>
<dbReference type="PANTHER" id="PTHR42812:SF12">
    <property type="entry name" value="BETA-XYLOSIDASE-RELATED"/>
    <property type="match status" value="1"/>
</dbReference>
<dbReference type="InterPro" id="IPR051795">
    <property type="entry name" value="Glycosyl_Hydrlase_43"/>
</dbReference>
<dbReference type="AlphaFoldDB" id="A0A1M6AC53"/>
<dbReference type="Pfam" id="PF04616">
    <property type="entry name" value="Glyco_hydro_43"/>
    <property type="match status" value="1"/>
</dbReference>